<evidence type="ECO:0000259" key="3">
    <source>
        <dbReference type="Pfam" id="PF00135"/>
    </source>
</evidence>
<evidence type="ECO:0000313" key="5">
    <source>
        <dbReference type="Proteomes" id="UP000078200"/>
    </source>
</evidence>
<dbReference type="InterPro" id="IPR051093">
    <property type="entry name" value="Neuroligin/BSAL"/>
</dbReference>
<dbReference type="PANTHER" id="PTHR43903">
    <property type="entry name" value="NEUROLIGIN"/>
    <property type="match status" value="1"/>
</dbReference>
<sequence length="150" mass="17093">MNKWKIVDNASVYGPKCWQKLSKETDKQTIHIQELLMSSNNNQRDVGFDKECLYLNIFIPAESDRCNYSNNEAPVNFGLTDQSAALLWIRKNITYFGGDAKPTTIIGHEDGVGDNFFHCFDATTLICTSDNKKYLDLENKAHEPEVPKQN</sequence>
<dbReference type="Pfam" id="PF00135">
    <property type="entry name" value="COesterase"/>
    <property type="match status" value="1"/>
</dbReference>
<accession>A0A1A9VG83</accession>
<dbReference type="AlphaFoldDB" id="A0A1A9VG83"/>
<comment type="similarity">
    <text evidence="1">Belongs to the type-B carboxylesterase/lipase family.</text>
</comment>
<evidence type="ECO:0000256" key="1">
    <source>
        <dbReference type="ARBA" id="ARBA00005964"/>
    </source>
</evidence>
<dbReference type="SUPFAM" id="SSF53474">
    <property type="entry name" value="alpha/beta-Hydrolases"/>
    <property type="match status" value="1"/>
</dbReference>
<protein>
    <submittedName>
        <fullName evidence="4">COesterase domain-containing protein</fullName>
    </submittedName>
</protein>
<dbReference type="EnsemblMetazoa" id="GAUT036207-RA">
    <property type="protein sequence ID" value="GAUT036207-PA"/>
    <property type="gene ID" value="GAUT036207"/>
</dbReference>
<name>A0A1A9VG83_GLOAU</name>
<dbReference type="VEuPathDB" id="VectorBase:GAUT036207"/>
<reference evidence="4" key="1">
    <citation type="submission" date="2020-05" db="UniProtKB">
        <authorList>
            <consortium name="EnsemblMetazoa"/>
        </authorList>
    </citation>
    <scope>IDENTIFICATION</scope>
    <source>
        <strain evidence="4">TTRI</strain>
    </source>
</reference>
<proteinExistence type="inferred from homology"/>
<dbReference type="Gene3D" id="3.40.50.1820">
    <property type="entry name" value="alpha/beta hydrolase"/>
    <property type="match status" value="2"/>
</dbReference>
<dbReference type="InterPro" id="IPR002018">
    <property type="entry name" value="CarbesteraseB"/>
</dbReference>
<feature type="domain" description="Carboxylesterase type B" evidence="3">
    <location>
        <begin position="70"/>
        <end position="111"/>
    </location>
</feature>
<keyword evidence="2" id="KW-0325">Glycoprotein</keyword>
<evidence type="ECO:0000256" key="2">
    <source>
        <dbReference type="ARBA" id="ARBA00023180"/>
    </source>
</evidence>
<dbReference type="InterPro" id="IPR029058">
    <property type="entry name" value="AB_hydrolase_fold"/>
</dbReference>
<organism evidence="4 5">
    <name type="scientific">Glossina austeni</name>
    <name type="common">Savannah tsetse fly</name>
    <dbReference type="NCBI Taxonomy" id="7395"/>
    <lineage>
        <taxon>Eukaryota</taxon>
        <taxon>Metazoa</taxon>
        <taxon>Ecdysozoa</taxon>
        <taxon>Arthropoda</taxon>
        <taxon>Hexapoda</taxon>
        <taxon>Insecta</taxon>
        <taxon>Pterygota</taxon>
        <taxon>Neoptera</taxon>
        <taxon>Endopterygota</taxon>
        <taxon>Diptera</taxon>
        <taxon>Brachycera</taxon>
        <taxon>Muscomorpha</taxon>
        <taxon>Hippoboscoidea</taxon>
        <taxon>Glossinidae</taxon>
        <taxon>Glossina</taxon>
    </lineage>
</organism>
<keyword evidence="5" id="KW-1185">Reference proteome</keyword>
<dbReference type="STRING" id="7395.A0A1A9VG83"/>
<evidence type="ECO:0000313" key="4">
    <source>
        <dbReference type="EnsemblMetazoa" id="GAUT036207-PA"/>
    </source>
</evidence>
<dbReference type="Proteomes" id="UP000078200">
    <property type="component" value="Unassembled WGS sequence"/>
</dbReference>